<dbReference type="Proteomes" id="UP000176512">
    <property type="component" value="Unassembled WGS sequence"/>
</dbReference>
<evidence type="ECO:0000256" key="1">
    <source>
        <dbReference type="SAM" id="Phobius"/>
    </source>
</evidence>
<comment type="caution">
    <text evidence="3">The sequence shown here is derived from an EMBL/GenBank/DDBJ whole genome shotgun (WGS) entry which is preliminary data.</text>
</comment>
<keyword evidence="1" id="KW-1133">Transmembrane helix</keyword>
<evidence type="ECO:0000313" key="4">
    <source>
        <dbReference type="Proteomes" id="UP000176512"/>
    </source>
</evidence>
<keyword evidence="2" id="KW-0732">Signal</keyword>
<evidence type="ECO:0000313" key="3">
    <source>
        <dbReference type="EMBL" id="OGY55272.1"/>
    </source>
</evidence>
<keyword evidence="1" id="KW-0812">Transmembrane</keyword>
<dbReference type="EMBL" id="MHIP01000009">
    <property type="protein sequence ID" value="OGY55272.1"/>
    <property type="molecule type" value="Genomic_DNA"/>
</dbReference>
<feature type="chain" id="PRO_5009581635" description="CARDB domain-containing protein" evidence="2">
    <location>
        <begin position="25"/>
        <end position="169"/>
    </location>
</feature>
<protein>
    <recommendedName>
        <fullName evidence="5">CARDB domain-containing protein</fullName>
    </recommendedName>
</protein>
<dbReference type="AlphaFoldDB" id="A0A1G1YSD4"/>
<keyword evidence="1" id="KW-0472">Membrane</keyword>
<name>A0A1G1YSD4_9BACT</name>
<gene>
    <name evidence="3" type="ORF">A3A24_02090</name>
</gene>
<proteinExistence type="predicted"/>
<sequence length="169" mass="17762">MARTILSISLVIIGLLFTANQAAAVGVSVKPQRIVLELKAGQMATSQVLVTNVGSEPAVYQVYPDKFSDQISVSPTDFKLESQASQLVTLIVKTKAAFDLITNLSVVARPLAAGGVTAGSGVKVPVNVTVSGLSLFISLALLGLAVVISLLAIFMVNLKSRKSHRIFLK</sequence>
<accession>A0A1G1YSD4</accession>
<feature type="transmembrane region" description="Helical" evidence="1">
    <location>
        <begin position="133"/>
        <end position="156"/>
    </location>
</feature>
<evidence type="ECO:0000256" key="2">
    <source>
        <dbReference type="SAM" id="SignalP"/>
    </source>
</evidence>
<evidence type="ECO:0008006" key="5">
    <source>
        <dbReference type="Google" id="ProtNLM"/>
    </source>
</evidence>
<feature type="signal peptide" evidence="2">
    <location>
        <begin position="1"/>
        <end position="24"/>
    </location>
</feature>
<organism evidence="3 4">
    <name type="scientific">Candidatus Buchananbacteria bacterium RIFCSPLOWO2_01_FULL_46_12</name>
    <dbReference type="NCBI Taxonomy" id="1797546"/>
    <lineage>
        <taxon>Bacteria</taxon>
        <taxon>Candidatus Buchananiibacteriota</taxon>
    </lineage>
</organism>
<reference evidence="3 4" key="1">
    <citation type="journal article" date="2016" name="Nat. Commun.">
        <title>Thousands of microbial genomes shed light on interconnected biogeochemical processes in an aquifer system.</title>
        <authorList>
            <person name="Anantharaman K."/>
            <person name="Brown C.T."/>
            <person name="Hug L.A."/>
            <person name="Sharon I."/>
            <person name="Castelle C.J."/>
            <person name="Probst A.J."/>
            <person name="Thomas B.C."/>
            <person name="Singh A."/>
            <person name="Wilkins M.J."/>
            <person name="Karaoz U."/>
            <person name="Brodie E.L."/>
            <person name="Williams K.H."/>
            <person name="Hubbard S.S."/>
            <person name="Banfield J.F."/>
        </authorList>
    </citation>
    <scope>NUCLEOTIDE SEQUENCE [LARGE SCALE GENOMIC DNA]</scope>
</reference>